<keyword evidence="5" id="KW-0539">Nucleus</keyword>
<evidence type="ECO:0000256" key="5">
    <source>
        <dbReference type="ARBA" id="ARBA00023242"/>
    </source>
</evidence>
<dbReference type="InterPro" id="IPR015300">
    <property type="entry name" value="DNA-bd_pseudobarrel_sf"/>
</dbReference>
<evidence type="ECO:0000256" key="1">
    <source>
        <dbReference type="ARBA" id="ARBA00004123"/>
    </source>
</evidence>
<proteinExistence type="predicted"/>
<protein>
    <recommendedName>
        <fullName evidence="8">TF-B3 domain-containing protein</fullName>
    </recommendedName>
</protein>
<sequence length="281" mass="32416">MPTIQDVMQMIADYLEEHDKEDAADLNRRRGELHPDVRPHAMMTRTCYLEFDPINPRAKLPGSFTRNFGHYIGGYVILQDPNRNQIHISIERKGTKIYFAQGWSRLKDFYNIQLGGWLRILYISPTIFHIRVGQITGNEVDYPKETPPHRMLLASLSGEGPSNGPVRFYVVPNIFFHKHEKTLSSSDVQSGTLTLFWKGFCESALPNRDCRLTLVDWLGHSWEYNLQLGSLVVKFGVTSPSNNRVVYFKVSPFIGVRTTLLGPTRDANRKPFYQTEQYFML</sequence>
<keyword evidence="2" id="KW-0805">Transcription regulation</keyword>
<organism evidence="6 7">
    <name type="scientific">Trifolium subterraneum</name>
    <name type="common">Subterranean clover</name>
    <dbReference type="NCBI Taxonomy" id="3900"/>
    <lineage>
        <taxon>Eukaryota</taxon>
        <taxon>Viridiplantae</taxon>
        <taxon>Streptophyta</taxon>
        <taxon>Embryophyta</taxon>
        <taxon>Tracheophyta</taxon>
        <taxon>Spermatophyta</taxon>
        <taxon>Magnoliopsida</taxon>
        <taxon>eudicotyledons</taxon>
        <taxon>Gunneridae</taxon>
        <taxon>Pentapetalae</taxon>
        <taxon>rosids</taxon>
        <taxon>fabids</taxon>
        <taxon>Fabales</taxon>
        <taxon>Fabaceae</taxon>
        <taxon>Papilionoideae</taxon>
        <taxon>50 kb inversion clade</taxon>
        <taxon>NPAAA clade</taxon>
        <taxon>Hologalegina</taxon>
        <taxon>IRL clade</taxon>
        <taxon>Trifolieae</taxon>
        <taxon>Trifolium</taxon>
    </lineage>
</organism>
<evidence type="ECO:0000256" key="4">
    <source>
        <dbReference type="ARBA" id="ARBA00023163"/>
    </source>
</evidence>
<comment type="subcellular location">
    <subcellularLocation>
        <location evidence="1">Nucleus</location>
    </subcellularLocation>
</comment>
<evidence type="ECO:0000313" key="7">
    <source>
        <dbReference type="Proteomes" id="UP000242715"/>
    </source>
</evidence>
<evidence type="ECO:0000256" key="2">
    <source>
        <dbReference type="ARBA" id="ARBA00023015"/>
    </source>
</evidence>
<reference evidence="7" key="1">
    <citation type="journal article" date="2017" name="Front. Plant Sci.">
        <title>Climate Clever Clovers: New Paradigm to Reduce the Environmental Footprint of Ruminants by Breeding Low Methanogenic Forages Utilizing Haplotype Variation.</title>
        <authorList>
            <person name="Kaur P."/>
            <person name="Appels R."/>
            <person name="Bayer P.E."/>
            <person name="Keeble-Gagnere G."/>
            <person name="Wang J."/>
            <person name="Hirakawa H."/>
            <person name="Shirasawa K."/>
            <person name="Vercoe P."/>
            <person name="Stefanova K."/>
            <person name="Durmic Z."/>
            <person name="Nichols P."/>
            <person name="Revell C."/>
            <person name="Isobe S.N."/>
            <person name="Edwards D."/>
            <person name="Erskine W."/>
        </authorList>
    </citation>
    <scope>NUCLEOTIDE SEQUENCE [LARGE SCALE GENOMIC DNA]</scope>
    <source>
        <strain evidence="7">cv. Daliak</strain>
    </source>
</reference>
<keyword evidence="7" id="KW-1185">Reference proteome</keyword>
<keyword evidence="3" id="KW-0238">DNA-binding</keyword>
<keyword evidence="4" id="KW-0804">Transcription</keyword>
<dbReference type="GO" id="GO:0003677">
    <property type="term" value="F:DNA binding"/>
    <property type="evidence" value="ECO:0007669"/>
    <property type="project" value="UniProtKB-KW"/>
</dbReference>
<dbReference type="OrthoDB" id="1432122at2759"/>
<accession>A0A2Z6NCK9</accession>
<evidence type="ECO:0000313" key="6">
    <source>
        <dbReference type="EMBL" id="GAU42514.1"/>
    </source>
</evidence>
<dbReference type="Gene3D" id="2.40.330.10">
    <property type="entry name" value="DNA-binding pseudobarrel domain"/>
    <property type="match status" value="1"/>
</dbReference>
<dbReference type="GO" id="GO:0005634">
    <property type="term" value="C:nucleus"/>
    <property type="evidence" value="ECO:0007669"/>
    <property type="project" value="UniProtKB-SubCell"/>
</dbReference>
<dbReference type="SUPFAM" id="SSF101936">
    <property type="entry name" value="DNA-binding pseudobarrel domain"/>
    <property type="match status" value="1"/>
</dbReference>
<name>A0A2Z6NCK9_TRISU</name>
<evidence type="ECO:0000256" key="3">
    <source>
        <dbReference type="ARBA" id="ARBA00023125"/>
    </source>
</evidence>
<dbReference type="EMBL" id="DF973922">
    <property type="protein sequence ID" value="GAU42514.1"/>
    <property type="molecule type" value="Genomic_DNA"/>
</dbReference>
<dbReference type="Proteomes" id="UP000242715">
    <property type="component" value="Unassembled WGS sequence"/>
</dbReference>
<evidence type="ECO:0008006" key="8">
    <source>
        <dbReference type="Google" id="ProtNLM"/>
    </source>
</evidence>
<dbReference type="AlphaFoldDB" id="A0A2Z6NCK9"/>
<gene>
    <name evidence="6" type="ORF">TSUD_376420</name>
</gene>